<evidence type="ECO:0000256" key="1">
    <source>
        <dbReference type="SAM" id="MobiDB-lite"/>
    </source>
</evidence>
<name>A0A6V7PF20_ANACO</name>
<dbReference type="EMBL" id="LR862147">
    <property type="protein sequence ID" value="CAD1829481.1"/>
    <property type="molecule type" value="Genomic_DNA"/>
</dbReference>
<dbReference type="AlphaFoldDB" id="A0A6V7PF20"/>
<evidence type="ECO:0000313" key="2">
    <source>
        <dbReference type="EMBL" id="CAD1829481.1"/>
    </source>
</evidence>
<protein>
    <submittedName>
        <fullName evidence="2">Uncharacterized protein</fullName>
    </submittedName>
</protein>
<organism evidence="2">
    <name type="scientific">Ananas comosus var. bracteatus</name>
    <name type="common">red pineapple</name>
    <dbReference type="NCBI Taxonomy" id="296719"/>
    <lineage>
        <taxon>Eukaryota</taxon>
        <taxon>Viridiplantae</taxon>
        <taxon>Streptophyta</taxon>
        <taxon>Embryophyta</taxon>
        <taxon>Tracheophyta</taxon>
        <taxon>Spermatophyta</taxon>
        <taxon>Magnoliopsida</taxon>
        <taxon>Liliopsida</taxon>
        <taxon>Poales</taxon>
        <taxon>Bromeliaceae</taxon>
        <taxon>Bromelioideae</taxon>
        <taxon>Ananas</taxon>
    </lineage>
</organism>
<feature type="compositionally biased region" description="Polar residues" evidence="1">
    <location>
        <begin position="124"/>
        <end position="133"/>
    </location>
</feature>
<feature type="compositionally biased region" description="Basic and acidic residues" evidence="1">
    <location>
        <begin position="90"/>
        <end position="100"/>
    </location>
</feature>
<accession>A0A6V7PF20</accession>
<proteinExistence type="predicted"/>
<sequence length="133" mass="14508">MCTRVSNMQMHNSILIRPTRRLFGIRPTRRLSGFTVPNGPVVVNISTLGMSLSHGNPLPRPIPHGEHIAMANSGVPVCRERPSQACANEHNGKHAYDPDRLPQALSQHCAEGTGLSYQGPVPESENSQDLPKL</sequence>
<gene>
    <name evidence="2" type="ORF">CB5_LOCUS12692</name>
</gene>
<feature type="region of interest" description="Disordered" evidence="1">
    <location>
        <begin position="88"/>
        <end position="133"/>
    </location>
</feature>
<reference evidence="2" key="1">
    <citation type="submission" date="2020-07" db="EMBL/GenBank/DDBJ databases">
        <authorList>
            <person name="Lin J."/>
        </authorList>
    </citation>
    <scope>NUCLEOTIDE SEQUENCE</scope>
</reference>